<dbReference type="PANTHER" id="PTHR36535">
    <property type="entry name" value="YALI0E30327P"/>
    <property type="match status" value="1"/>
</dbReference>
<dbReference type="InterPro" id="IPR013901">
    <property type="entry name" value="Anthrone_oxy"/>
</dbReference>
<dbReference type="Proteomes" id="UP000070444">
    <property type="component" value="Unassembled WGS sequence"/>
</dbReference>
<reference evidence="2 3" key="1">
    <citation type="journal article" date="2015" name="Genome Biol. Evol.">
        <title>Phylogenomic analyses indicate that early fungi evolved digesting cell walls of algal ancestors of land plants.</title>
        <authorList>
            <person name="Chang Y."/>
            <person name="Wang S."/>
            <person name="Sekimoto S."/>
            <person name="Aerts A.L."/>
            <person name="Choi C."/>
            <person name="Clum A."/>
            <person name="LaButti K.M."/>
            <person name="Lindquist E.A."/>
            <person name="Yee Ngan C."/>
            <person name="Ohm R.A."/>
            <person name="Salamov A.A."/>
            <person name="Grigoriev I.V."/>
            <person name="Spatafora J.W."/>
            <person name="Berbee M.L."/>
        </authorList>
    </citation>
    <scope>NUCLEOTIDE SEQUENCE [LARGE SCALE GENOMIC DNA]</scope>
    <source>
        <strain evidence="2 3">NRRL 28638</strain>
    </source>
</reference>
<organism evidence="2 3">
    <name type="scientific">Conidiobolus coronatus (strain ATCC 28846 / CBS 209.66 / NRRL 28638)</name>
    <name type="common">Delacroixia coronata</name>
    <dbReference type="NCBI Taxonomy" id="796925"/>
    <lineage>
        <taxon>Eukaryota</taxon>
        <taxon>Fungi</taxon>
        <taxon>Fungi incertae sedis</taxon>
        <taxon>Zoopagomycota</taxon>
        <taxon>Entomophthoromycotina</taxon>
        <taxon>Entomophthoromycetes</taxon>
        <taxon>Entomophthorales</taxon>
        <taxon>Ancylistaceae</taxon>
        <taxon>Conidiobolus</taxon>
    </lineage>
</organism>
<feature type="transmembrane region" description="Helical" evidence="1">
    <location>
        <begin position="126"/>
        <end position="143"/>
    </location>
</feature>
<gene>
    <name evidence="2" type="ORF">CONCODRAFT_80404</name>
</gene>
<evidence type="ECO:0000313" key="2">
    <source>
        <dbReference type="EMBL" id="KXN66761.1"/>
    </source>
</evidence>
<dbReference type="EMBL" id="KQ964692">
    <property type="protein sequence ID" value="KXN66761.1"/>
    <property type="molecule type" value="Genomic_DNA"/>
</dbReference>
<evidence type="ECO:0000256" key="1">
    <source>
        <dbReference type="SAM" id="Phobius"/>
    </source>
</evidence>
<feature type="transmembrane region" description="Helical" evidence="1">
    <location>
        <begin position="52"/>
        <end position="70"/>
    </location>
</feature>
<dbReference type="OMA" id="NAVCYYR"/>
<dbReference type="Pfam" id="PF08592">
    <property type="entry name" value="Anthrone_oxy"/>
    <property type="match status" value="1"/>
</dbReference>
<accession>A0A137NVR0</accession>
<keyword evidence="1" id="KW-0812">Transmembrane</keyword>
<keyword evidence="1" id="KW-0472">Membrane</keyword>
<protein>
    <recommendedName>
        <fullName evidence="4">DUF1772-domain-containing protein</fullName>
    </recommendedName>
</protein>
<dbReference type="AlphaFoldDB" id="A0A137NVR0"/>
<dbReference type="PANTHER" id="PTHR36535:SF1">
    <property type="entry name" value="DUF1772 DOMAIN-CONTAINING PROTEIN"/>
    <property type="match status" value="1"/>
</dbReference>
<keyword evidence="1" id="KW-1133">Transmembrane helix</keyword>
<proteinExistence type="predicted"/>
<feature type="transmembrane region" description="Helical" evidence="1">
    <location>
        <begin position="77"/>
        <end position="97"/>
    </location>
</feature>
<sequence length="144" mass="16442">MYIDNIRHLSLLTNGIFAGMGLNISLSSVPSINDSNDRLTVWRRTYLNSSKMALTTIFISSGCHAFLYYYTGNIMHVYAGILSFASAPFTGLFILPVNNKLFELYDKKGEKEPDVQPLINKWNTLQWFRTIFGLSAFVLNIYIR</sequence>
<evidence type="ECO:0000313" key="3">
    <source>
        <dbReference type="Proteomes" id="UP000070444"/>
    </source>
</evidence>
<evidence type="ECO:0008006" key="4">
    <source>
        <dbReference type="Google" id="ProtNLM"/>
    </source>
</evidence>
<feature type="transmembrane region" description="Helical" evidence="1">
    <location>
        <begin position="12"/>
        <end position="32"/>
    </location>
</feature>
<dbReference type="OrthoDB" id="5954308at2759"/>
<name>A0A137NVR0_CONC2</name>
<keyword evidence="3" id="KW-1185">Reference proteome</keyword>